<dbReference type="EMBL" id="JACJIA010000021">
    <property type="protein sequence ID" value="MBA8957225.1"/>
    <property type="molecule type" value="Genomic_DNA"/>
</dbReference>
<evidence type="ECO:0008006" key="5">
    <source>
        <dbReference type="Google" id="ProtNLM"/>
    </source>
</evidence>
<keyword evidence="2" id="KW-0812">Transmembrane</keyword>
<dbReference type="AlphaFoldDB" id="A0A7W3LZU8"/>
<protein>
    <recommendedName>
        <fullName evidence="5">Phage holin family protein</fullName>
    </recommendedName>
</protein>
<dbReference type="RefSeq" id="WP_182849066.1">
    <property type="nucleotide sequence ID" value="NZ_BAAALP010000041.1"/>
</dbReference>
<dbReference type="Proteomes" id="UP000572680">
    <property type="component" value="Unassembled WGS sequence"/>
</dbReference>
<evidence type="ECO:0000313" key="3">
    <source>
        <dbReference type="EMBL" id="MBA8957225.1"/>
    </source>
</evidence>
<evidence type="ECO:0000256" key="1">
    <source>
        <dbReference type="SAM" id="MobiDB-lite"/>
    </source>
</evidence>
<feature type="transmembrane region" description="Helical" evidence="2">
    <location>
        <begin position="97"/>
        <end position="118"/>
    </location>
</feature>
<keyword evidence="2" id="KW-1133">Transmembrane helix</keyword>
<dbReference type="InterPro" id="IPR009937">
    <property type="entry name" value="Phage_holin_3_6"/>
</dbReference>
<accession>A0A7W3LZU8</accession>
<reference evidence="3 4" key="1">
    <citation type="submission" date="2020-08" db="EMBL/GenBank/DDBJ databases">
        <title>Genomic Encyclopedia of Type Strains, Phase IV (KMG-IV): sequencing the most valuable type-strain genomes for metagenomic binning, comparative biology and taxonomic classification.</title>
        <authorList>
            <person name="Goeker M."/>
        </authorList>
    </citation>
    <scope>NUCLEOTIDE SEQUENCE [LARGE SCALE GENOMIC DNA]</scope>
    <source>
        <strain evidence="3 4">DSM 44197</strain>
    </source>
</reference>
<feature type="region of interest" description="Disordered" evidence="1">
    <location>
        <begin position="1"/>
        <end position="25"/>
    </location>
</feature>
<sequence>MTDPYPAGPPPGQPTPATGAPRQEEPSLGQLLGAVTADLQKLFRQELELAKVEMRTEAVKTGKAAGMLGGAGFAAYMVLLFGSLALVYGLANVMDTGWAALLVTVVWAVVAAVLYVLGRSRMREVSPKPEQTIETLKEDAQWARHPTR</sequence>
<name>A0A7W3LZU8_ACTNM</name>
<keyword evidence="2" id="KW-0472">Membrane</keyword>
<gene>
    <name evidence="3" type="ORF">HNR61_008918</name>
</gene>
<dbReference type="Pfam" id="PF07332">
    <property type="entry name" value="Phage_holin_3_6"/>
    <property type="match status" value="1"/>
</dbReference>
<keyword evidence="4" id="KW-1185">Reference proteome</keyword>
<comment type="caution">
    <text evidence="3">The sequence shown here is derived from an EMBL/GenBank/DDBJ whole genome shotgun (WGS) entry which is preliminary data.</text>
</comment>
<organism evidence="3 4">
    <name type="scientific">Actinomadura namibiensis</name>
    <dbReference type="NCBI Taxonomy" id="182080"/>
    <lineage>
        <taxon>Bacteria</taxon>
        <taxon>Bacillati</taxon>
        <taxon>Actinomycetota</taxon>
        <taxon>Actinomycetes</taxon>
        <taxon>Streptosporangiales</taxon>
        <taxon>Thermomonosporaceae</taxon>
        <taxon>Actinomadura</taxon>
    </lineage>
</organism>
<feature type="transmembrane region" description="Helical" evidence="2">
    <location>
        <begin position="64"/>
        <end position="91"/>
    </location>
</feature>
<evidence type="ECO:0000256" key="2">
    <source>
        <dbReference type="SAM" id="Phobius"/>
    </source>
</evidence>
<evidence type="ECO:0000313" key="4">
    <source>
        <dbReference type="Proteomes" id="UP000572680"/>
    </source>
</evidence>
<feature type="compositionally biased region" description="Pro residues" evidence="1">
    <location>
        <begin position="1"/>
        <end position="14"/>
    </location>
</feature>
<proteinExistence type="predicted"/>